<reference evidence="2" key="1">
    <citation type="submission" date="2015-10" db="EMBL/GenBank/DDBJ databases">
        <title>Description of Candidatus Tenderia electrophaga gen. nov, sp. nov., an Uncultivated Electroautotroph from a Biocathode Enrichment.</title>
        <authorList>
            <person name="Eddie B.J."/>
            <person name="Malanoski A.P."/>
            <person name="Wang Z."/>
            <person name="Hall R.J."/>
            <person name="Oh S.D."/>
            <person name="Heiner C."/>
            <person name="Lin B."/>
            <person name="Strycharz-Glaven S.M."/>
        </authorList>
    </citation>
    <scope>NUCLEOTIDE SEQUENCE [LARGE SCALE GENOMIC DNA]</scope>
    <source>
        <strain evidence="2">NRL1</strain>
    </source>
</reference>
<name>A0A0S2TH64_9GAMM</name>
<sequence length="603" mass="61350">MQFKPFVPAALAALAAMTLVALTGCGANSSAGGANASATTRISGSAIAGAVDGTVVISDADGDSIASAAVNNGGFSVSLPNAALDAMLSFTVTGSYVDEVSGDTVTLSSAAPLALTLAAGHFNAGQAGHAPVTPDSTVIHHLVRTHAMSLTQARNAFQNAFGYLPDLEAVPFDPSATDSASAAARPQADRDAAFRAGVFSQLASDLGLSQDDIAALLTALAADLSDGDLDGNDGVGAVNIGAAGVDLQALHQGNPLAARLLAAYGGFAGHGNNTAAVTAPSSGLPSMAYDAPGASKTITSASGRLLTVTLDAPANDPIGAGFWTARVKHQITLTDAATQQPIDLASDPNFKGVSHHPYMHMLSGHDHSTPHGHAAVAVGGGVYNLDAYYVMASQMGMGAAAAPMGVWDYPVNISEDVDADGTADVTTTVMFHPQVRMPMDGSLFFAGVNNANHRWTTMMGMTQPRPYRVWLHQISANNGGGHDLTVFVSTRDIGNMDMGGGHSMMRFPAAYSGQTLHGPLANGSRPDVTLASVGVEVFDLGSQQWRPMTESANSGLFSITAVSGLSGVSADTLSFRLTINDGSGDHVMTTATGGNAELSFIAP</sequence>
<evidence type="ECO:0000256" key="1">
    <source>
        <dbReference type="SAM" id="SignalP"/>
    </source>
</evidence>
<dbReference type="EMBL" id="CP013099">
    <property type="protein sequence ID" value="ALP54502.1"/>
    <property type="molecule type" value="Genomic_DNA"/>
</dbReference>
<dbReference type="Proteomes" id="UP000055136">
    <property type="component" value="Chromosome"/>
</dbReference>
<dbReference type="STRING" id="1748243.Tel_15840"/>
<dbReference type="KEGG" id="tee:Tel_15840"/>
<dbReference type="AlphaFoldDB" id="A0A0S2TH64"/>
<accession>A0A0S2TH64</accession>
<dbReference type="PROSITE" id="PS51257">
    <property type="entry name" value="PROKAR_LIPOPROTEIN"/>
    <property type="match status" value="1"/>
</dbReference>
<keyword evidence="1" id="KW-0732">Signal</keyword>
<evidence type="ECO:0000313" key="2">
    <source>
        <dbReference type="EMBL" id="ALP54502.1"/>
    </source>
</evidence>
<feature type="signal peptide" evidence="1">
    <location>
        <begin position="1"/>
        <end position="23"/>
    </location>
</feature>
<protein>
    <submittedName>
        <fullName evidence="2">Uncharacterized protein</fullName>
    </submittedName>
</protein>
<proteinExistence type="predicted"/>
<evidence type="ECO:0000313" key="3">
    <source>
        <dbReference type="Proteomes" id="UP000055136"/>
    </source>
</evidence>
<gene>
    <name evidence="2" type="ORF">Tel_15840</name>
</gene>
<feature type="chain" id="PRO_5006605062" evidence="1">
    <location>
        <begin position="24"/>
        <end position="603"/>
    </location>
</feature>
<keyword evidence="3" id="KW-1185">Reference proteome</keyword>
<organism evidence="2 3">
    <name type="scientific">Candidatus Tenderia electrophaga</name>
    <dbReference type="NCBI Taxonomy" id="1748243"/>
    <lineage>
        <taxon>Bacteria</taxon>
        <taxon>Pseudomonadati</taxon>
        <taxon>Pseudomonadota</taxon>
        <taxon>Gammaproteobacteria</taxon>
        <taxon>Candidatus Tenderiales</taxon>
        <taxon>Candidatus Tenderiaceae</taxon>
        <taxon>Candidatus Tenderia</taxon>
    </lineage>
</organism>